<dbReference type="InterPro" id="IPR001387">
    <property type="entry name" value="Cro/C1-type_HTH"/>
</dbReference>
<dbReference type="PROSITE" id="PS50943">
    <property type="entry name" value="HTH_CROC1"/>
    <property type="match status" value="1"/>
</dbReference>
<dbReference type="InterPro" id="IPR010982">
    <property type="entry name" value="Lambda_DNA-bd_dom_sf"/>
</dbReference>
<dbReference type="GO" id="GO:0003677">
    <property type="term" value="F:DNA binding"/>
    <property type="evidence" value="ECO:0007669"/>
    <property type="project" value="InterPro"/>
</dbReference>
<sequence>MKNRESKESIEAFNSYLVEGVDSKWREDNAYRKANRAWLRKSAKIAIKIGRALRDKGLSQKNLAELLEVSPQQVNKILKGRENLKLETITKIESALGIELISVISSDEIVVKKSEGGMFFIHEGLVRQTFKTSYIVKSPSSIKISENQKVSRKIYAQGFSKERMIAEESHYEMEG</sequence>
<dbReference type="Pfam" id="PF01381">
    <property type="entry name" value="HTH_3"/>
    <property type="match status" value="1"/>
</dbReference>
<evidence type="ECO:0000313" key="2">
    <source>
        <dbReference type="EMBL" id="MBL6446768.1"/>
    </source>
</evidence>
<reference evidence="2" key="1">
    <citation type="submission" date="2021-01" db="EMBL/GenBank/DDBJ databases">
        <title>Fulvivirga kasyanovii gen. nov., sp nov., a novel member of the phylum Bacteroidetes isolated from seawater in a mussel farm.</title>
        <authorList>
            <person name="Zhao L.-H."/>
            <person name="Wang Z.-J."/>
        </authorList>
    </citation>
    <scope>NUCLEOTIDE SEQUENCE</scope>
    <source>
        <strain evidence="2">29W222</strain>
    </source>
</reference>
<accession>A0A937FYC1</accession>
<feature type="domain" description="HTH cro/C1-type" evidence="1">
    <location>
        <begin position="56"/>
        <end position="103"/>
    </location>
</feature>
<comment type="caution">
    <text evidence="2">The sequence shown here is derived from an EMBL/GenBank/DDBJ whole genome shotgun (WGS) entry which is preliminary data.</text>
</comment>
<gene>
    <name evidence="2" type="ORF">JMN32_10625</name>
</gene>
<evidence type="ECO:0000313" key="3">
    <source>
        <dbReference type="Proteomes" id="UP000614216"/>
    </source>
</evidence>
<name>A0A937FYC1_9BACT</name>
<keyword evidence="3" id="KW-1185">Reference proteome</keyword>
<dbReference type="EMBL" id="JAEUGD010000041">
    <property type="protein sequence ID" value="MBL6446768.1"/>
    <property type="molecule type" value="Genomic_DNA"/>
</dbReference>
<dbReference type="CDD" id="cd00093">
    <property type="entry name" value="HTH_XRE"/>
    <property type="match status" value="1"/>
</dbReference>
<dbReference type="AlphaFoldDB" id="A0A937FYC1"/>
<dbReference type="SMART" id="SM00530">
    <property type="entry name" value="HTH_XRE"/>
    <property type="match status" value="1"/>
</dbReference>
<protein>
    <submittedName>
        <fullName evidence="2">Helix-turn-helix transcriptional regulator</fullName>
    </submittedName>
</protein>
<dbReference type="RefSeq" id="WP_202856313.1">
    <property type="nucleotide sequence ID" value="NZ_JAEUGD010000041.1"/>
</dbReference>
<organism evidence="2 3">
    <name type="scientific">Fulvivirga marina</name>
    <dbReference type="NCBI Taxonomy" id="2494733"/>
    <lineage>
        <taxon>Bacteria</taxon>
        <taxon>Pseudomonadati</taxon>
        <taxon>Bacteroidota</taxon>
        <taxon>Cytophagia</taxon>
        <taxon>Cytophagales</taxon>
        <taxon>Fulvivirgaceae</taxon>
        <taxon>Fulvivirga</taxon>
    </lineage>
</organism>
<dbReference type="Proteomes" id="UP000614216">
    <property type="component" value="Unassembled WGS sequence"/>
</dbReference>
<dbReference type="SUPFAM" id="SSF47413">
    <property type="entry name" value="lambda repressor-like DNA-binding domains"/>
    <property type="match status" value="1"/>
</dbReference>
<proteinExistence type="predicted"/>
<evidence type="ECO:0000259" key="1">
    <source>
        <dbReference type="PROSITE" id="PS50943"/>
    </source>
</evidence>
<dbReference type="Gene3D" id="1.10.260.40">
    <property type="entry name" value="lambda repressor-like DNA-binding domains"/>
    <property type="match status" value="1"/>
</dbReference>